<protein>
    <submittedName>
        <fullName evidence="1">Uncharacterized protein</fullName>
    </submittedName>
</protein>
<gene>
    <name evidence="1" type="ORF">T4D_4571</name>
</gene>
<dbReference type="Proteomes" id="UP000054995">
    <property type="component" value="Unassembled WGS sequence"/>
</dbReference>
<keyword evidence="2" id="KW-1185">Reference proteome</keyword>
<dbReference type="EMBL" id="JYDT01000009">
    <property type="protein sequence ID" value="KRY92057.1"/>
    <property type="molecule type" value="Genomic_DNA"/>
</dbReference>
<evidence type="ECO:0000313" key="1">
    <source>
        <dbReference type="EMBL" id="KRY92057.1"/>
    </source>
</evidence>
<name>A0A0V1G1F8_TRIPS</name>
<reference evidence="1 2" key="1">
    <citation type="submission" date="2015-01" db="EMBL/GenBank/DDBJ databases">
        <title>Evolution of Trichinella species and genotypes.</title>
        <authorList>
            <person name="Korhonen P.K."/>
            <person name="Edoardo P."/>
            <person name="Giuseppe L.R."/>
            <person name="Gasser R.B."/>
        </authorList>
    </citation>
    <scope>NUCLEOTIDE SEQUENCE [LARGE SCALE GENOMIC DNA]</scope>
    <source>
        <strain evidence="1">ISS470</strain>
    </source>
</reference>
<evidence type="ECO:0000313" key="2">
    <source>
        <dbReference type="Proteomes" id="UP000054995"/>
    </source>
</evidence>
<sequence>MAVSAVEAARISAQCGIGGIIDKVEIHSLCPFAVLICLLRRATSGLLAKLAANKNSAIPVQPYGYNALRKSSREIDGIENIQSFKYL</sequence>
<organism evidence="1 2">
    <name type="scientific">Trichinella pseudospiralis</name>
    <name type="common">Parasitic roundworm</name>
    <dbReference type="NCBI Taxonomy" id="6337"/>
    <lineage>
        <taxon>Eukaryota</taxon>
        <taxon>Metazoa</taxon>
        <taxon>Ecdysozoa</taxon>
        <taxon>Nematoda</taxon>
        <taxon>Enoplea</taxon>
        <taxon>Dorylaimia</taxon>
        <taxon>Trichinellida</taxon>
        <taxon>Trichinellidae</taxon>
        <taxon>Trichinella</taxon>
    </lineage>
</organism>
<accession>A0A0V1G1F8</accession>
<proteinExistence type="predicted"/>
<comment type="caution">
    <text evidence="1">The sequence shown here is derived from an EMBL/GenBank/DDBJ whole genome shotgun (WGS) entry which is preliminary data.</text>
</comment>